<accession>A0A8X7SHH5</accession>
<reference evidence="1 2" key="1">
    <citation type="submission" date="2020-02" db="EMBL/GenBank/DDBJ databases">
        <authorList>
            <person name="Ma Q."/>
            <person name="Huang Y."/>
            <person name="Song X."/>
            <person name="Pei D."/>
        </authorList>
    </citation>
    <scope>NUCLEOTIDE SEQUENCE [LARGE SCALE GENOMIC DNA]</scope>
    <source>
        <strain evidence="1">Sxm20200214</strain>
        <tissue evidence="1">Leaf</tissue>
    </source>
</reference>
<dbReference type="Proteomes" id="UP000886595">
    <property type="component" value="Unassembled WGS sequence"/>
</dbReference>
<dbReference type="EMBL" id="JAAMPC010000006">
    <property type="protein sequence ID" value="KAG2306605.1"/>
    <property type="molecule type" value="Genomic_DNA"/>
</dbReference>
<evidence type="ECO:0000313" key="1">
    <source>
        <dbReference type="EMBL" id="KAG2306605.1"/>
    </source>
</evidence>
<gene>
    <name evidence="1" type="ORF">Bca52824_026353</name>
</gene>
<organism evidence="1 2">
    <name type="scientific">Brassica carinata</name>
    <name type="common">Ethiopian mustard</name>
    <name type="synonym">Abyssinian cabbage</name>
    <dbReference type="NCBI Taxonomy" id="52824"/>
    <lineage>
        <taxon>Eukaryota</taxon>
        <taxon>Viridiplantae</taxon>
        <taxon>Streptophyta</taxon>
        <taxon>Embryophyta</taxon>
        <taxon>Tracheophyta</taxon>
        <taxon>Spermatophyta</taxon>
        <taxon>Magnoliopsida</taxon>
        <taxon>eudicotyledons</taxon>
        <taxon>Gunneridae</taxon>
        <taxon>Pentapetalae</taxon>
        <taxon>rosids</taxon>
        <taxon>malvids</taxon>
        <taxon>Brassicales</taxon>
        <taxon>Brassicaceae</taxon>
        <taxon>Brassiceae</taxon>
        <taxon>Brassica</taxon>
    </lineage>
</organism>
<evidence type="ECO:0000313" key="2">
    <source>
        <dbReference type="Proteomes" id="UP000886595"/>
    </source>
</evidence>
<protein>
    <submittedName>
        <fullName evidence="1">Uncharacterized protein</fullName>
    </submittedName>
</protein>
<proteinExistence type="predicted"/>
<sequence>MIELRITNPALFLTDLKASWCNSTIQVRLLRFGSKKCETRWRAYGVDMFTIDAEIRAVVSMTFTSRESSSSAAAHKSEGEILSKSNVKSFTFCKFCGVASCSDFMKLHTKENLPLHPRKPFLLFLHQQPSTASRV</sequence>
<name>A0A8X7SHH5_BRACI</name>
<dbReference type="AlphaFoldDB" id="A0A8X7SHH5"/>
<comment type="caution">
    <text evidence="1">The sequence shown here is derived from an EMBL/GenBank/DDBJ whole genome shotgun (WGS) entry which is preliminary data.</text>
</comment>
<keyword evidence="2" id="KW-1185">Reference proteome</keyword>